<proteinExistence type="predicted"/>
<dbReference type="SUPFAM" id="SSF56655">
    <property type="entry name" value="Carbohydrate phosphatase"/>
    <property type="match status" value="1"/>
</dbReference>
<reference evidence="1 2" key="1">
    <citation type="submission" date="2023-03" db="EMBL/GenBank/DDBJ databases">
        <title>Draft genome sequence of the bacteria which degrade cell wall of Tricholomamatutake.</title>
        <authorList>
            <person name="Konishi Y."/>
            <person name="Fukuta Y."/>
            <person name="Shirasaka N."/>
        </authorList>
    </citation>
    <scope>NUCLEOTIDE SEQUENCE [LARGE SCALE GENOMIC DNA]</scope>
    <source>
        <strain evidence="2">mu1</strain>
    </source>
</reference>
<evidence type="ECO:0000313" key="2">
    <source>
        <dbReference type="Proteomes" id="UP001157114"/>
    </source>
</evidence>
<dbReference type="EMBL" id="BSSQ01000008">
    <property type="protein sequence ID" value="GLX67585.1"/>
    <property type="molecule type" value="Genomic_DNA"/>
</dbReference>
<sequence length="275" mass="30384">MILKDKIELAKEVATNAAITAGKLAKDYFSKDKQIVEKGDDGDLVTIVDHLAEEIILKAISDHFPNDQIRSEETGWSGEEGDWLWLVDPLDGTNNYAIGLPVYGVSVTLIYKKEPVLGVIYDSHLGDIYVAQKDKGTTCNGKPLSIVNNPVKPIHKMTIGWIQGHQVQKDANAMSLKHKLDQECKRVLRLWAPSLLWCMLARGDLDGIVLFNSEGDDLYSGLLIAAEAGADVIDYRGAKFEGMNPEPYIIACHPDHKASLMELVEQALPSMEGRD</sequence>
<dbReference type="InterPro" id="IPR000760">
    <property type="entry name" value="Inositol_monophosphatase-like"/>
</dbReference>
<dbReference type="RefSeq" id="WP_349816723.1">
    <property type="nucleotide sequence ID" value="NZ_BSSQ01000008.1"/>
</dbReference>
<dbReference type="Pfam" id="PF00459">
    <property type="entry name" value="Inositol_P"/>
    <property type="match status" value="1"/>
</dbReference>
<accession>A0ABQ6GC08</accession>
<dbReference type="PANTHER" id="PTHR20854">
    <property type="entry name" value="INOSITOL MONOPHOSPHATASE"/>
    <property type="match status" value="1"/>
</dbReference>
<evidence type="ECO:0000313" key="1">
    <source>
        <dbReference type="EMBL" id="GLX67585.1"/>
    </source>
</evidence>
<dbReference type="PANTHER" id="PTHR20854:SF4">
    <property type="entry name" value="INOSITOL-1-MONOPHOSPHATASE-RELATED"/>
    <property type="match status" value="1"/>
</dbReference>
<keyword evidence="2" id="KW-1185">Reference proteome</keyword>
<dbReference type="PRINTS" id="PR00377">
    <property type="entry name" value="IMPHPHTASES"/>
</dbReference>
<dbReference type="Gene3D" id="3.40.190.80">
    <property type="match status" value="1"/>
</dbReference>
<comment type="caution">
    <text evidence="1">The sequence shown here is derived from an EMBL/GenBank/DDBJ whole genome shotgun (WGS) entry which is preliminary data.</text>
</comment>
<protein>
    <submittedName>
        <fullName evidence="1">Inositol monophosphatase</fullName>
    </submittedName>
</protein>
<gene>
    <name evidence="1" type="ORF">MU1_19300</name>
</gene>
<dbReference type="Proteomes" id="UP001157114">
    <property type="component" value="Unassembled WGS sequence"/>
</dbReference>
<organism evidence="1 2">
    <name type="scientific">Paenibacillus glycanilyticus</name>
    <dbReference type="NCBI Taxonomy" id="126569"/>
    <lineage>
        <taxon>Bacteria</taxon>
        <taxon>Bacillati</taxon>
        <taxon>Bacillota</taxon>
        <taxon>Bacilli</taxon>
        <taxon>Bacillales</taxon>
        <taxon>Paenibacillaceae</taxon>
        <taxon>Paenibacillus</taxon>
    </lineage>
</organism>
<dbReference type="Gene3D" id="3.30.540.10">
    <property type="entry name" value="Fructose-1,6-Bisphosphatase, subunit A, domain 1"/>
    <property type="match status" value="1"/>
</dbReference>
<name>A0ABQ6GC08_9BACL</name>